<sequence length="160" mass="17387">MRSSSRRILWIALALALVSVSLLLIAQRQDKKPSSAGVELSEEEQQAVREIQNVQTKESSRATFLDDLQAQGSVEAEGQSRAVIWREESDVPQSAAAALEAYRAQGAGKLMCSGYMDIKGNVWGGIVMSRTWVDIIYVTSTEDGAASTLRIVRLSAENVG</sequence>
<dbReference type="Proteomes" id="UP000546970">
    <property type="component" value="Unassembled WGS sequence"/>
</dbReference>
<proteinExistence type="predicted"/>
<reference evidence="1 2" key="1">
    <citation type="submission" date="2020-04" db="EMBL/GenBank/DDBJ databases">
        <title>Collinsella sp. KGMB02528 nov., an anaerobic actinobacterium isolated from human feces.</title>
        <authorList>
            <person name="Han K.-I."/>
            <person name="Eom M.K."/>
            <person name="Kim J.-S."/>
            <person name="Lee K.C."/>
            <person name="Suh M.K."/>
            <person name="Park S.-H."/>
            <person name="Lee J.H."/>
            <person name="Kang S.W."/>
            <person name="Park J.-E."/>
            <person name="Oh B.S."/>
            <person name="Yu S.Y."/>
            <person name="Choi S.-H."/>
            <person name="Lee D.H."/>
            <person name="Yoon H."/>
            <person name="Kim B.-Y."/>
            <person name="Lee J.H."/>
            <person name="Lee J.-S."/>
        </authorList>
    </citation>
    <scope>NUCLEOTIDE SEQUENCE [LARGE SCALE GENOMIC DNA]</scope>
    <source>
        <strain evidence="1 2">KGMB02528</strain>
    </source>
</reference>
<dbReference type="RefSeq" id="WP_169276736.1">
    <property type="nucleotide sequence ID" value="NZ_JABBCP010000001.1"/>
</dbReference>
<gene>
    <name evidence="1" type="ORF">HF320_01370</name>
</gene>
<evidence type="ECO:0000313" key="2">
    <source>
        <dbReference type="Proteomes" id="UP000546970"/>
    </source>
</evidence>
<organism evidence="1 2">
    <name type="scientific">Collinsella acetigenes</name>
    <dbReference type="NCBI Taxonomy" id="2713419"/>
    <lineage>
        <taxon>Bacteria</taxon>
        <taxon>Bacillati</taxon>
        <taxon>Actinomycetota</taxon>
        <taxon>Coriobacteriia</taxon>
        <taxon>Coriobacteriales</taxon>
        <taxon>Coriobacteriaceae</taxon>
        <taxon>Collinsella</taxon>
    </lineage>
</organism>
<dbReference type="EMBL" id="JABBCP010000001">
    <property type="protein sequence ID" value="NMF54986.1"/>
    <property type="molecule type" value="Genomic_DNA"/>
</dbReference>
<dbReference type="AlphaFoldDB" id="A0A7X9UAL6"/>
<comment type="caution">
    <text evidence="1">The sequence shown here is derived from an EMBL/GenBank/DDBJ whole genome shotgun (WGS) entry which is preliminary data.</text>
</comment>
<protein>
    <submittedName>
        <fullName evidence="1">Uncharacterized protein</fullName>
    </submittedName>
</protein>
<name>A0A7X9UAL6_9ACTN</name>
<evidence type="ECO:0000313" key="1">
    <source>
        <dbReference type="EMBL" id="NMF54986.1"/>
    </source>
</evidence>
<accession>A0A7X9UAL6</accession>
<keyword evidence="2" id="KW-1185">Reference proteome</keyword>